<dbReference type="Pfam" id="PF12698">
    <property type="entry name" value="ABC2_membrane_3"/>
    <property type="match status" value="1"/>
</dbReference>
<dbReference type="PANTHER" id="PTHR43077">
    <property type="entry name" value="TRANSPORT PERMEASE YVFS-RELATED"/>
    <property type="match status" value="1"/>
</dbReference>
<dbReference type="PANTHER" id="PTHR43077:SF5">
    <property type="entry name" value="PHAGE INFECTION PROTEIN"/>
    <property type="match status" value="1"/>
</dbReference>
<keyword evidence="3" id="KW-1133">Transmembrane helix</keyword>
<dbReference type="Gene3D" id="3.40.1710.10">
    <property type="entry name" value="abc type-2 transporter like domain"/>
    <property type="match status" value="1"/>
</dbReference>
<evidence type="ECO:0000313" key="5">
    <source>
        <dbReference type="EMBL" id="AZV44938.1"/>
    </source>
</evidence>
<evidence type="ECO:0000256" key="3">
    <source>
        <dbReference type="ARBA" id="ARBA00022989"/>
    </source>
</evidence>
<dbReference type="Proteomes" id="UP000283095">
    <property type="component" value="Chromosome"/>
</dbReference>
<dbReference type="KEGG" id="pasa:BAOM_4358"/>
<dbReference type="OrthoDB" id="2208410at2"/>
<evidence type="ECO:0000256" key="4">
    <source>
        <dbReference type="ARBA" id="ARBA00023136"/>
    </source>
</evidence>
<protein>
    <submittedName>
        <fullName evidence="5">Uncharacterized protein</fullName>
    </submittedName>
</protein>
<comment type="subcellular location">
    <subcellularLocation>
        <location evidence="1">Membrane</location>
        <topology evidence="1">Multi-pass membrane protein</topology>
    </subcellularLocation>
</comment>
<reference evidence="5 6" key="1">
    <citation type="submission" date="2018-01" db="EMBL/GenBank/DDBJ databases">
        <title>Bacillus asahii Genome sequencing and assembly.</title>
        <authorList>
            <person name="Jiang H."/>
            <person name="Feng Y."/>
            <person name="Zhao F."/>
            <person name="Lin X."/>
        </authorList>
    </citation>
    <scope>NUCLEOTIDE SEQUENCE [LARGE SCALE GENOMIC DNA]</scope>
    <source>
        <strain evidence="5 6">OM18</strain>
    </source>
</reference>
<evidence type="ECO:0000313" key="6">
    <source>
        <dbReference type="Proteomes" id="UP000283095"/>
    </source>
</evidence>
<keyword evidence="4" id="KW-0472">Membrane</keyword>
<dbReference type="InterPro" id="IPR051328">
    <property type="entry name" value="T7SS_ABC-Transporter"/>
</dbReference>
<accession>A0A3Q9RRI2</accession>
<proteinExistence type="predicted"/>
<dbReference type="GO" id="GO:0140359">
    <property type="term" value="F:ABC-type transporter activity"/>
    <property type="evidence" value="ECO:0007669"/>
    <property type="project" value="InterPro"/>
</dbReference>
<keyword evidence="2" id="KW-0812">Transmembrane</keyword>
<dbReference type="EMBL" id="CP026095">
    <property type="protein sequence ID" value="AZV44938.1"/>
    <property type="molecule type" value="Genomic_DNA"/>
</dbReference>
<dbReference type="InterPro" id="IPR013525">
    <property type="entry name" value="ABC2_TM"/>
</dbReference>
<evidence type="ECO:0000256" key="2">
    <source>
        <dbReference type="ARBA" id="ARBA00022692"/>
    </source>
</evidence>
<evidence type="ECO:0000256" key="1">
    <source>
        <dbReference type="ARBA" id="ARBA00004141"/>
    </source>
</evidence>
<dbReference type="RefSeq" id="WP_127761817.1">
    <property type="nucleotide sequence ID" value="NZ_CP026095.1"/>
</dbReference>
<gene>
    <name evidence="5" type="ORF">BAOM_4358</name>
</gene>
<dbReference type="GO" id="GO:0016020">
    <property type="term" value="C:membrane"/>
    <property type="evidence" value="ECO:0007669"/>
    <property type="project" value="UniProtKB-SubCell"/>
</dbReference>
<name>A0A3Q9RRI2_9BACI</name>
<dbReference type="AlphaFoldDB" id="A0A3Q9RRI2"/>
<sequence>MKTFKHFLKHSETFVGIAAAFAFLLVFFCVWMTAYNGVADRADKLKIGLVNEDQQMGSMIEEEIMKKVPFEIRSYQSIESAKQDMNQRELDMVMQIPESFSNQLQENTQTEIHYFINQANASLAKQIMDGAANNITQLINEHAYAYKQKLIVSNLPEQMNAAVPSKELAQNLTASISKVVQSLHVQSVQSVVEKTNNTDGFTVTMVPLMVVLASFVGSMLMSLNLTIVSSKLKNSYSKWSIFLVRQIINVSASILLAMITLLFFAIFHIELNTTLWEMGIFQILVYFSFLSLTQMFVILFGPSGMLFNILALSSQLVTSGVIVPKVMLSDFYQTVGSYLPATYVADGYYTVIFGGEHLTTDMLPLLLISVVTLFVAVIRIMVQKNSVLTVNEELREKNISS</sequence>
<organism evidence="5 6">
    <name type="scientific">Peribacillus asahii</name>
    <dbReference type="NCBI Taxonomy" id="228899"/>
    <lineage>
        <taxon>Bacteria</taxon>
        <taxon>Bacillati</taxon>
        <taxon>Bacillota</taxon>
        <taxon>Bacilli</taxon>
        <taxon>Bacillales</taxon>
        <taxon>Bacillaceae</taxon>
        <taxon>Peribacillus</taxon>
    </lineage>
</organism>